<dbReference type="FunFam" id="3.30.300.30:FF:000008">
    <property type="entry name" value="2,3-dihydroxybenzoate-AMP ligase"/>
    <property type="match status" value="1"/>
</dbReference>
<dbReference type="InterPro" id="IPR050237">
    <property type="entry name" value="ATP-dep_AMP-bd_enzyme"/>
</dbReference>
<dbReference type="Gene3D" id="3.40.50.12780">
    <property type="entry name" value="N-terminal domain of ligase-like"/>
    <property type="match status" value="1"/>
</dbReference>
<dbReference type="Proteomes" id="UP000612362">
    <property type="component" value="Unassembled WGS sequence"/>
</dbReference>
<dbReference type="GO" id="GO:0016877">
    <property type="term" value="F:ligase activity, forming carbon-sulfur bonds"/>
    <property type="evidence" value="ECO:0007669"/>
    <property type="project" value="UniProtKB-ARBA"/>
</dbReference>
<protein>
    <submittedName>
        <fullName evidence="6">Long-chain-fatty-acid--CoA ligase</fullName>
    </submittedName>
</protein>
<comment type="caution">
    <text evidence="6">The sequence shown here is derived from an EMBL/GenBank/DDBJ whole genome shotgun (WGS) entry which is preliminary data.</text>
</comment>
<dbReference type="AlphaFoldDB" id="A0A8J3HTR3"/>
<dbReference type="InterPro" id="IPR045851">
    <property type="entry name" value="AMP-bd_C_sf"/>
</dbReference>
<organism evidence="6 7">
    <name type="scientific">Ktedonospora formicarum</name>
    <dbReference type="NCBI Taxonomy" id="2778364"/>
    <lineage>
        <taxon>Bacteria</taxon>
        <taxon>Bacillati</taxon>
        <taxon>Chloroflexota</taxon>
        <taxon>Ktedonobacteria</taxon>
        <taxon>Ktedonobacterales</taxon>
        <taxon>Ktedonobacteraceae</taxon>
        <taxon>Ktedonospora</taxon>
    </lineage>
</organism>
<dbReference type="InterPro" id="IPR042099">
    <property type="entry name" value="ANL_N_sf"/>
</dbReference>
<evidence type="ECO:0000313" key="6">
    <source>
        <dbReference type="EMBL" id="GHO43832.1"/>
    </source>
</evidence>
<gene>
    <name evidence="6" type="ORF">KSX_19950</name>
</gene>
<dbReference type="InterPro" id="IPR020845">
    <property type="entry name" value="AMP-binding_CS"/>
</dbReference>
<proteinExistence type="inferred from homology"/>
<dbReference type="Pfam" id="PF00501">
    <property type="entry name" value="AMP-binding"/>
    <property type="match status" value="1"/>
</dbReference>
<comment type="similarity">
    <text evidence="1">Belongs to the ATP-dependent AMP-binding enzyme family.</text>
</comment>
<keyword evidence="2 6" id="KW-0436">Ligase</keyword>
<evidence type="ECO:0000259" key="4">
    <source>
        <dbReference type="Pfam" id="PF00501"/>
    </source>
</evidence>
<evidence type="ECO:0000256" key="1">
    <source>
        <dbReference type="ARBA" id="ARBA00006432"/>
    </source>
</evidence>
<evidence type="ECO:0000259" key="5">
    <source>
        <dbReference type="Pfam" id="PF13193"/>
    </source>
</evidence>
<accession>A0A8J3HTR3</accession>
<dbReference type="Pfam" id="PF13193">
    <property type="entry name" value="AMP-binding_C"/>
    <property type="match status" value="1"/>
</dbReference>
<evidence type="ECO:0000313" key="7">
    <source>
        <dbReference type="Proteomes" id="UP000612362"/>
    </source>
</evidence>
<dbReference type="InterPro" id="IPR000873">
    <property type="entry name" value="AMP-dep_synth/lig_dom"/>
</dbReference>
<reference evidence="6" key="1">
    <citation type="submission" date="2020-10" db="EMBL/GenBank/DDBJ databases">
        <title>Taxonomic study of unclassified bacteria belonging to the class Ktedonobacteria.</title>
        <authorList>
            <person name="Yabe S."/>
            <person name="Wang C.M."/>
            <person name="Zheng Y."/>
            <person name="Sakai Y."/>
            <person name="Cavaletti L."/>
            <person name="Monciardini P."/>
            <person name="Donadio S."/>
        </authorList>
    </citation>
    <scope>NUCLEOTIDE SEQUENCE</scope>
    <source>
        <strain evidence="6">SOSP1-1</strain>
    </source>
</reference>
<evidence type="ECO:0000256" key="3">
    <source>
        <dbReference type="SAM" id="MobiDB-lite"/>
    </source>
</evidence>
<dbReference type="SUPFAM" id="SSF56801">
    <property type="entry name" value="Acetyl-CoA synthetase-like"/>
    <property type="match status" value="1"/>
</dbReference>
<dbReference type="PANTHER" id="PTHR43767:SF12">
    <property type="entry name" value="AMP-DEPENDENT SYNTHETASE AND LIGASE"/>
    <property type="match status" value="1"/>
</dbReference>
<feature type="domain" description="AMP-dependent synthetase/ligase" evidence="4">
    <location>
        <begin position="57"/>
        <end position="455"/>
    </location>
</feature>
<dbReference type="InterPro" id="IPR025110">
    <property type="entry name" value="AMP-bd_C"/>
</dbReference>
<dbReference type="FunFam" id="3.40.50.12780:FF:000003">
    <property type="entry name" value="Long-chain-fatty-acid--CoA ligase FadD"/>
    <property type="match status" value="1"/>
</dbReference>
<dbReference type="PANTHER" id="PTHR43767">
    <property type="entry name" value="LONG-CHAIN-FATTY-ACID--COA LIGASE"/>
    <property type="match status" value="1"/>
</dbReference>
<dbReference type="PROSITE" id="PS00455">
    <property type="entry name" value="AMP_BINDING"/>
    <property type="match status" value="1"/>
</dbReference>
<dbReference type="CDD" id="cd05936">
    <property type="entry name" value="FC-FACS_FadD_like"/>
    <property type="match status" value="1"/>
</dbReference>
<dbReference type="Gene3D" id="3.30.300.30">
    <property type="match status" value="1"/>
</dbReference>
<feature type="region of interest" description="Disordered" evidence="3">
    <location>
        <begin position="1"/>
        <end position="22"/>
    </location>
</feature>
<evidence type="ECO:0000256" key="2">
    <source>
        <dbReference type="ARBA" id="ARBA00022598"/>
    </source>
</evidence>
<sequence length="595" mass="65346">MSDPSLNNNTPAQPRTLTSVDDRREELLQTRPWLRSYEEGVPDLLDIPDRSLVSLLDTTASSHPGAYATSYFGAKMTYAQLSSLANRFAIGLQRLGIAPGDRVAIALPNIPQFLIAFFGTLRAGAVVVPTNPLYTAHEMHHQMADSGARVMIMLDDYYPVMREARKDTALEHIILTNPAVYLPPVLRTLYPLSQRKAQKSIPPLTEKERRDDPTLHDMQTMLESRSSGGGIEIFHLPSPAKGDDLAVLQYTGGTTGLSKGAMLTHRNLYANALQTRHWTPKAREAKEVTLCVAPFFHAYGLTVGMNLSILIAATMILVPRFKVEEVVDTIRRTHPTLLPGIPTMYIAILRAVGKNKHHLNSIKSCISGAAPLPAKVQADFEAATGGKLVEGYGLSEAAPVTHCNPLTEACRNGSIGLPLPNVVAAILSPATGELLPAGEIGELVVKGPNIMQGYWEREDETKAIFHDGWMRTGDIGKMDTDGFFYVVDRAKDLILASGFNVYPREVEEILYQHPSVAEAAVIGVPHEYRGETVGAFVVLKPGFEPSETTRNEIIAFCKKEMAAYKVPKVVEFRESLPKSLVGKVLRRELRIEKQA</sequence>
<feature type="domain" description="AMP-binding enzyme C-terminal" evidence="5">
    <location>
        <begin position="505"/>
        <end position="583"/>
    </location>
</feature>
<feature type="compositionally biased region" description="Polar residues" evidence="3">
    <location>
        <begin position="1"/>
        <end position="19"/>
    </location>
</feature>
<dbReference type="RefSeq" id="WP_220193282.1">
    <property type="nucleotide sequence ID" value="NZ_BNJF01000001.1"/>
</dbReference>
<keyword evidence="7" id="KW-1185">Reference proteome</keyword>
<name>A0A8J3HTR3_9CHLR</name>
<dbReference type="EMBL" id="BNJF01000001">
    <property type="protein sequence ID" value="GHO43832.1"/>
    <property type="molecule type" value="Genomic_DNA"/>
</dbReference>